<evidence type="ECO:0000256" key="2">
    <source>
        <dbReference type="SAM" id="SignalP"/>
    </source>
</evidence>
<comment type="caution">
    <text evidence="4">The sequence shown here is derived from an EMBL/GenBank/DDBJ whole genome shotgun (WGS) entry which is preliminary data.</text>
</comment>
<accession>A0A433DL90</accession>
<dbReference type="InterPro" id="IPR036366">
    <property type="entry name" value="PGBDSf"/>
</dbReference>
<comment type="similarity">
    <text evidence="1">Belongs to the N-acetylmuramoyl-L-alanine amidase 2 family.</text>
</comment>
<dbReference type="GO" id="GO:0008745">
    <property type="term" value="F:N-acetylmuramoyl-L-alanine amidase activity"/>
    <property type="evidence" value="ECO:0007669"/>
    <property type="project" value="InterPro"/>
</dbReference>
<gene>
    <name evidence="4" type="ORF">BC936DRAFT_147253</name>
</gene>
<dbReference type="InterPro" id="IPR036365">
    <property type="entry name" value="PGBD-like_sf"/>
</dbReference>
<protein>
    <submittedName>
        <fullName evidence="4">N-acetylmuramyl-L-alanine amidase, negative regulator of AmpC, AmpD</fullName>
    </submittedName>
</protein>
<dbReference type="SMART" id="SM00701">
    <property type="entry name" value="PGRP"/>
    <property type="match status" value="1"/>
</dbReference>
<dbReference type="Proteomes" id="UP000268093">
    <property type="component" value="Unassembled WGS sequence"/>
</dbReference>
<dbReference type="PANTHER" id="PTHR11022">
    <property type="entry name" value="PEPTIDOGLYCAN RECOGNITION PROTEIN"/>
    <property type="match status" value="1"/>
</dbReference>
<dbReference type="InterPro" id="IPR002502">
    <property type="entry name" value="Amidase_domain"/>
</dbReference>
<dbReference type="EMBL" id="RBNI01000622">
    <property type="protein sequence ID" value="RUP51585.1"/>
    <property type="molecule type" value="Genomic_DNA"/>
</dbReference>
<dbReference type="OrthoDB" id="10001926at2759"/>
<feature type="signal peptide" evidence="2">
    <location>
        <begin position="1"/>
        <end position="22"/>
    </location>
</feature>
<dbReference type="InterPro" id="IPR006619">
    <property type="entry name" value="PGRP_domain_met/bac"/>
</dbReference>
<sequence>MLAPRLLSLVLVVCAMASSSAAAVVVRQKNSSTETYPNVYPPHIWSTADWGAKPPSSPLNILDHPALRILIHNTQGRNSPDLTQPYAYTVARQIQDLHMLTNGWADSGQHFTISRGGWILEGRHNTLSALSNGKQFVQSAHSPGMNTEAIGIECDGAYGSVLPTEYLFDSLMNLMASFLTSRVHQEPTLDRFAQYNFVSFRFILIYFPQTDCPGNIFYSVLGNIRSALSKRLNKPIVHSWPDLRPQNSGGNVHALQVCPSPPFLLPLAPKFRILSRLTPLFFQYLLNAHGSNISVDGKYGDATLASTKAFQIANSFLPADGYVRENTWRALIKTVRQGDTGNHVRAVQKILKRNGLGAEVTGTFDAATAAAVRTLQRWRGLTQDTIVGPETWCAVLGGSTPAEMALEASFSFGPVVVD</sequence>
<dbReference type="Gene3D" id="1.10.101.10">
    <property type="entry name" value="PGBD-like superfamily/PGBD"/>
    <property type="match status" value="2"/>
</dbReference>
<dbReference type="GO" id="GO:0008270">
    <property type="term" value="F:zinc ion binding"/>
    <property type="evidence" value="ECO:0007669"/>
    <property type="project" value="InterPro"/>
</dbReference>
<keyword evidence="2" id="KW-0732">Signal</keyword>
<dbReference type="InterPro" id="IPR002477">
    <property type="entry name" value="Peptidoglycan-bd-like"/>
</dbReference>
<dbReference type="InterPro" id="IPR015510">
    <property type="entry name" value="PGRP"/>
</dbReference>
<organism evidence="4 5">
    <name type="scientific">Jimgerdemannia flammicorona</name>
    <dbReference type="NCBI Taxonomy" id="994334"/>
    <lineage>
        <taxon>Eukaryota</taxon>
        <taxon>Fungi</taxon>
        <taxon>Fungi incertae sedis</taxon>
        <taxon>Mucoromycota</taxon>
        <taxon>Mucoromycotina</taxon>
        <taxon>Endogonomycetes</taxon>
        <taxon>Endogonales</taxon>
        <taxon>Endogonaceae</taxon>
        <taxon>Jimgerdemannia</taxon>
    </lineage>
</organism>
<dbReference type="AlphaFoldDB" id="A0A433DL90"/>
<feature type="chain" id="PRO_5019112733" evidence="2">
    <location>
        <begin position="23"/>
        <end position="418"/>
    </location>
</feature>
<evidence type="ECO:0000313" key="4">
    <source>
        <dbReference type="EMBL" id="RUP51585.1"/>
    </source>
</evidence>
<dbReference type="Pfam" id="PF01471">
    <property type="entry name" value="PG_binding_1"/>
    <property type="match status" value="2"/>
</dbReference>
<evidence type="ECO:0000259" key="3">
    <source>
        <dbReference type="SMART" id="SM00701"/>
    </source>
</evidence>
<dbReference type="Gene3D" id="3.40.80.10">
    <property type="entry name" value="Peptidoglycan recognition protein-like"/>
    <property type="match status" value="1"/>
</dbReference>
<evidence type="ECO:0000313" key="5">
    <source>
        <dbReference type="Proteomes" id="UP000268093"/>
    </source>
</evidence>
<dbReference type="SUPFAM" id="SSF55846">
    <property type="entry name" value="N-acetylmuramoyl-L-alanine amidase-like"/>
    <property type="match status" value="1"/>
</dbReference>
<dbReference type="InterPro" id="IPR036505">
    <property type="entry name" value="Amidase/PGRP_sf"/>
</dbReference>
<reference evidence="4 5" key="1">
    <citation type="journal article" date="2018" name="New Phytol.">
        <title>Phylogenomics of Endogonaceae and evolution of mycorrhizas within Mucoromycota.</title>
        <authorList>
            <person name="Chang Y."/>
            <person name="Desiro A."/>
            <person name="Na H."/>
            <person name="Sandor L."/>
            <person name="Lipzen A."/>
            <person name="Clum A."/>
            <person name="Barry K."/>
            <person name="Grigoriev I.V."/>
            <person name="Martin F.M."/>
            <person name="Stajich J.E."/>
            <person name="Smith M.E."/>
            <person name="Bonito G."/>
            <person name="Spatafora J.W."/>
        </authorList>
    </citation>
    <scope>NUCLEOTIDE SEQUENCE [LARGE SCALE GENOMIC DNA]</scope>
    <source>
        <strain evidence="4 5">GMNB39</strain>
    </source>
</reference>
<dbReference type="SUPFAM" id="SSF47090">
    <property type="entry name" value="PGBD-like"/>
    <property type="match status" value="2"/>
</dbReference>
<evidence type="ECO:0000256" key="1">
    <source>
        <dbReference type="ARBA" id="ARBA00007553"/>
    </source>
</evidence>
<dbReference type="Pfam" id="PF01510">
    <property type="entry name" value="Amidase_2"/>
    <property type="match status" value="1"/>
</dbReference>
<keyword evidence="5" id="KW-1185">Reference proteome</keyword>
<feature type="domain" description="Peptidoglycan recognition protein family" evidence="3">
    <location>
        <begin position="42"/>
        <end position="196"/>
    </location>
</feature>
<name>A0A433DL90_9FUNG</name>
<proteinExistence type="inferred from homology"/>
<dbReference type="CDD" id="cd06583">
    <property type="entry name" value="PGRP"/>
    <property type="match status" value="1"/>
</dbReference>
<dbReference type="PANTHER" id="PTHR11022:SF41">
    <property type="entry name" value="PEPTIDOGLYCAN-RECOGNITION PROTEIN LC-RELATED"/>
    <property type="match status" value="1"/>
</dbReference>
<dbReference type="GO" id="GO:0009253">
    <property type="term" value="P:peptidoglycan catabolic process"/>
    <property type="evidence" value="ECO:0007669"/>
    <property type="project" value="InterPro"/>
</dbReference>